<protein>
    <submittedName>
        <fullName evidence="2">Uncharacterized protein</fullName>
    </submittedName>
</protein>
<dbReference type="RefSeq" id="XP_033523130.1">
    <property type="nucleotide sequence ID" value="XM_033671525.1"/>
</dbReference>
<evidence type="ECO:0000256" key="1">
    <source>
        <dbReference type="SAM" id="Phobius"/>
    </source>
</evidence>
<evidence type="ECO:0000313" key="2">
    <source>
        <dbReference type="EMBL" id="KAF2128741.1"/>
    </source>
</evidence>
<gene>
    <name evidence="2" type="ORF">P153DRAFT_396985</name>
</gene>
<evidence type="ECO:0000313" key="3">
    <source>
        <dbReference type="Proteomes" id="UP000799771"/>
    </source>
</evidence>
<keyword evidence="1" id="KW-0472">Membrane</keyword>
<name>A0A6A6ADC6_9PLEO</name>
<dbReference type="GeneID" id="54411957"/>
<organism evidence="2 3">
    <name type="scientific">Dothidotthia symphoricarpi CBS 119687</name>
    <dbReference type="NCBI Taxonomy" id="1392245"/>
    <lineage>
        <taxon>Eukaryota</taxon>
        <taxon>Fungi</taxon>
        <taxon>Dikarya</taxon>
        <taxon>Ascomycota</taxon>
        <taxon>Pezizomycotina</taxon>
        <taxon>Dothideomycetes</taxon>
        <taxon>Pleosporomycetidae</taxon>
        <taxon>Pleosporales</taxon>
        <taxon>Dothidotthiaceae</taxon>
        <taxon>Dothidotthia</taxon>
    </lineage>
</organism>
<keyword evidence="1" id="KW-1133">Transmembrane helix</keyword>
<proteinExistence type="predicted"/>
<accession>A0A6A6ADC6</accession>
<dbReference type="Proteomes" id="UP000799771">
    <property type="component" value="Unassembled WGS sequence"/>
</dbReference>
<dbReference type="EMBL" id="ML977507">
    <property type="protein sequence ID" value="KAF2128741.1"/>
    <property type="molecule type" value="Genomic_DNA"/>
</dbReference>
<reference evidence="2" key="1">
    <citation type="journal article" date="2020" name="Stud. Mycol.">
        <title>101 Dothideomycetes genomes: a test case for predicting lifestyles and emergence of pathogens.</title>
        <authorList>
            <person name="Haridas S."/>
            <person name="Albert R."/>
            <person name="Binder M."/>
            <person name="Bloem J."/>
            <person name="Labutti K."/>
            <person name="Salamov A."/>
            <person name="Andreopoulos B."/>
            <person name="Baker S."/>
            <person name="Barry K."/>
            <person name="Bills G."/>
            <person name="Bluhm B."/>
            <person name="Cannon C."/>
            <person name="Castanera R."/>
            <person name="Culley D."/>
            <person name="Daum C."/>
            <person name="Ezra D."/>
            <person name="Gonzalez J."/>
            <person name="Henrissat B."/>
            <person name="Kuo A."/>
            <person name="Liang C."/>
            <person name="Lipzen A."/>
            <person name="Lutzoni F."/>
            <person name="Magnuson J."/>
            <person name="Mondo S."/>
            <person name="Nolan M."/>
            <person name="Ohm R."/>
            <person name="Pangilinan J."/>
            <person name="Park H.-J."/>
            <person name="Ramirez L."/>
            <person name="Alfaro M."/>
            <person name="Sun H."/>
            <person name="Tritt A."/>
            <person name="Yoshinaga Y."/>
            <person name="Zwiers L.-H."/>
            <person name="Turgeon B."/>
            <person name="Goodwin S."/>
            <person name="Spatafora J."/>
            <person name="Crous P."/>
            <person name="Grigoriev I."/>
        </authorList>
    </citation>
    <scope>NUCLEOTIDE SEQUENCE</scope>
    <source>
        <strain evidence="2">CBS 119687</strain>
    </source>
</reference>
<keyword evidence="1" id="KW-0812">Transmembrane</keyword>
<keyword evidence="3" id="KW-1185">Reference proteome</keyword>
<sequence>MPHATAPLQAQSAYKLTPNNPTTTARLRTLLFTSLSYLNCYIFLWTSLAFLVVTIGEIIAFCHRFPAAIGFWAGLVAWRGCKWWLTRRTVNRIRAEIEELTRVVGEAQRRVDEAEQPLGEANRAVQEQERTDGEIVAALEGRRRRSF</sequence>
<dbReference type="AlphaFoldDB" id="A0A6A6ADC6"/>
<feature type="transmembrane region" description="Helical" evidence="1">
    <location>
        <begin position="36"/>
        <end position="59"/>
    </location>
</feature>